<evidence type="ECO:0000256" key="2">
    <source>
        <dbReference type="ARBA" id="ARBA00022490"/>
    </source>
</evidence>
<organism evidence="5 6">
    <name type="scientific">Alligator sinensis</name>
    <name type="common">Chinese alligator</name>
    <dbReference type="NCBI Taxonomy" id="38654"/>
    <lineage>
        <taxon>Eukaryota</taxon>
        <taxon>Metazoa</taxon>
        <taxon>Chordata</taxon>
        <taxon>Craniata</taxon>
        <taxon>Vertebrata</taxon>
        <taxon>Euteleostomi</taxon>
        <taxon>Archelosauria</taxon>
        <taxon>Archosauria</taxon>
        <taxon>Crocodylia</taxon>
        <taxon>Alligatoridae</taxon>
        <taxon>Alligatorinae</taxon>
        <taxon>Alligator</taxon>
    </lineage>
</organism>
<dbReference type="SUPFAM" id="SSF54236">
    <property type="entry name" value="Ubiquitin-like"/>
    <property type="match status" value="1"/>
</dbReference>
<feature type="domain" description="Ubiquitin-like" evidence="4">
    <location>
        <begin position="24"/>
        <end position="98"/>
    </location>
</feature>
<dbReference type="KEGG" id="asn:102371352"/>
<dbReference type="SMART" id="SM00213">
    <property type="entry name" value="UBQ"/>
    <property type="match status" value="1"/>
</dbReference>
<dbReference type="InterPro" id="IPR000626">
    <property type="entry name" value="Ubiquitin-like_dom"/>
</dbReference>
<sequence>MLRIAKSRDVLGVEQEAPPAPRLIRVTVKTPRQMEPFMVPVDRGVKEFKEEVAARFSSPPDRLVLIFVGRILKDHKTLSEHGIHEDATVYLVILSRGRHLDHPRHETVSSWHVPAVLPAQSSAPSRPSSVGSTAVSTDSLQHLISTLGLHTANFSDFQSQLQAHPEMMLRLLQDPFIQSRLSQPDLMVELVTDDALKEEVMRRIPALARFPNMPELLRLALELARRPAAVWEIMQSPSSALSYVASILSREKAEPSVCSEDQGAAWKAAPKQVASVEGQASLASPQSQLSAEIRHLFSQQAAASIKPFQPLQGNKGVPGSHQDGSCTSLGGDVSSSMGQRCSIPDLAPTSTAAKSLLQQLMKQLMKHLLSGPCTRGTRQMLPLDLERKGLQKASGEPQVREQPLSAAFLQHTCNLERPGAVPNARDVQMLARIEQSLQMLADSCRSPTVGYTSRGGAEERWGSSQ</sequence>
<dbReference type="eggNOG" id="KOG0010">
    <property type="taxonomic scope" value="Eukaryota"/>
</dbReference>
<dbReference type="PANTHER" id="PTHR10677">
    <property type="entry name" value="UBIQUILIN"/>
    <property type="match status" value="1"/>
</dbReference>
<evidence type="ECO:0000313" key="5">
    <source>
        <dbReference type="Proteomes" id="UP000189705"/>
    </source>
</evidence>
<dbReference type="PANTHER" id="PTHR10677:SF16">
    <property type="entry name" value="UBIQUILIN-1"/>
    <property type="match status" value="1"/>
</dbReference>
<feature type="region of interest" description="Disordered" evidence="3">
    <location>
        <begin position="310"/>
        <end position="331"/>
    </location>
</feature>
<accession>A0A1U7SUA4</accession>
<dbReference type="OrthoDB" id="419317at2759"/>
<dbReference type="FunFam" id="3.10.20.90:FF:000095">
    <property type="entry name" value="Ubiquilin 4"/>
    <property type="match status" value="1"/>
</dbReference>
<dbReference type="GO" id="GO:0005829">
    <property type="term" value="C:cytosol"/>
    <property type="evidence" value="ECO:0007669"/>
    <property type="project" value="TreeGrafter"/>
</dbReference>
<dbReference type="RefSeq" id="XP_006036776.1">
    <property type="nucleotide sequence ID" value="XM_006036714.2"/>
</dbReference>
<proteinExistence type="predicted"/>
<dbReference type="InterPro" id="IPR029071">
    <property type="entry name" value="Ubiquitin-like_domsf"/>
</dbReference>
<protein>
    <submittedName>
        <fullName evidence="6">Ubiquilin-1-like</fullName>
    </submittedName>
</protein>
<dbReference type="Gene3D" id="3.10.20.90">
    <property type="entry name" value="Phosphatidylinositol 3-kinase Catalytic Subunit, Chain A, domain 1"/>
    <property type="match status" value="1"/>
</dbReference>
<name>A0A1U7SUA4_ALLSI</name>
<gene>
    <name evidence="6" type="primary">LOC102371352</name>
</gene>
<evidence type="ECO:0000313" key="6">
    <source>
        <dbReference type="RefSeq" id="XP_006036776.1"/>
    </source>
</evidence>
<evidence type="ECO:0000256" key="3">
    <source>
        <dbReference type="SAM" id="MobiDB-lite"/>
    </source>
</evidence>
<evidence type="ECO:0000256" key="1">
    <source>
        <dbReference type="ARBA" id="ARBA00004496"/>
    </source>
</evidence>
<dbReference type="InterPro" id="IPR015496">
    <property type="entry name" value="Ubiquilin"/>
</dbReference>
<feature type="compositionally biased region" description="Polar residues" evidence="3">
    <location>
        <begin position="322"/>
        <end position="331"/>
    </location>
</feature>
<dbReference type="STRING" id="38654.A0A1U7SUA4"/>
<comment type="subcellular location">
    <subcellularLocation>
        <location evidence="1">Cytoplasm</location>
    </subcellularLocation>
</comment>
<dbReference type="Pfam" id="PF00240">
    <property type="entry name" value="ubiquitin"/>
    <property type="match status" value="1"/>
</dbReference>
<dbReference type="InParanoid" id="A0A1U7SUA4"/>
<dbReference type="AlphaFoldDB" id="A0A1U7SUA4"/>
<dbReference type="GO" id="GO:0031593">
    <property type="term" value="F:polyubiquitin modification-dependent protein binding"/>
    <property type="evidence" value="ECO:0007669"/>
    <property type="project" value="TreeGrafter"/>
</dbReference>
<dbReference type="GeneID" id="102371352"/>
<reference evidence="6" key="1">
    <citation type="submission" date="2025-08" db="UniProtKB">
        <authorList>
            <consortium name="RefSeq"/>
        </authorList>
    </citation>
    <scope>IDENTIFICATION</scope>
</reference>
<dbReference type="Pfam" id="PF23195">
    <property type="entry name" value="UBQLN1"/>
    <property type="match status" value="1"/>
</dbReference>
<keyword evidence="5" id="KW-1185">Reference proteome</keyword>
<dbReference type="Proteomes" id="UP000189705">
    <property type="component" value="Unplaced"/>
</dbReference>
<dbReference type="GO" id="GO:0006511">
    <property type="term" value="P:ubiquitin-dependent protein catabolic process"/>
    <property type="evidence" value="ECO:0007669"/>
    <property type="project" value="TreeGrafter"/>
</dbReference>
<keyword evidence="2" id="KW-0963">Cytoplasm</keyword>
<evidence type="ECO:0000259" key="4">
    <source>
        <dbReference type="PROSITE" id="PS50053"/>
    </source>
</evidence>
<dbReference type="PROSITE" id="PS50053">
    <property type="entry name" value="UBIQUITIN_2"/>
    <property type="match status" value="1"/>
</dbReference>